<name>A0A4U0XZS0_9PEZI</name>
<feature type="compositionally biased region" description="Basic and acidic residues" evidence="1">
    <location>
        <begin position="447"/>
        <end position="473"/>
    </location>
</feature>
<dbReference type="Proteomes" id="UP000309340">
    <property type="component" value="Unassembled WGS sequence"/>
</dbReference>
<evidence type="ECO:0000313" key="2">
    <source>
        <dbReference type="EMBL" id="TKA81528.1"/>
    </source>
</evidence>
<dbReference type="SUPFAM" id="SSF51556">
    <property type="entry name" value="Metallo-dependent hydrolases"/>
    <property type="match status" value="1"/>
</dbReference>
<dbReference type="STRING" id="329884.A0A4U0XZS0"/>
<dbReference type="OrthoDB" id="10266980at2759"/>
<protein>
    <recommendedName>
        <fullName evidence="4">Amidohydrolase-related domain-containing protein</fullName>
    </recommendedName>
</protein>
<comment type="caution">
    <text evidence="2">The sequence shown here is derived from an EMBL/GenBank/DDBJ whole genome shotgun (WGS) entry which is preliminary data.</text>
</comment>
<organism evidence="2 3">
    <name type="scientific">Friedmanniomyces simplex</name>
    <dbReference type="NCBI Taxonomy" id="329884"/>
    <lineage>
        <taxon>Eukaryota</taxon>
        <taxon>Fungi</taxon>
        <taxon>Dikarya</taxon>
        <taxon>Ascomycota</taxon>
        <taxon>Pezizomycotina</taxon>
        <taxon>Dothideomycetes</taxon>
        <taxon>Dothideomycetidae</taxon>
        <taxon>Mycosphaerellales</taxon>
        <taxon>Teratosphaeriaceae</taxon>
        <taxon>Friedmanniomyces</taxon>
    </lineage>
</organism>
<evidence type="ECO:0000256" key="1">
    <source>
        <dbReference type="SAM" id="MobiDB-lite"/>
    </source>
</evidence>
<evidence type="ECO:0000313" key="3">
    <source>
        <dbReference type="Proteomes" id="UP000309340"/>
    </source>
</evidence>
<evidence type="ECO:0008006" key="4">
    <source>
        <dbReference type="Google" id="ProtNLM"/>
    </source>
</evidence>
<sequence length="517" mass="56444">MAAAFLQSHGIDVDAEMQRIQFGQDGRQNSTESPSTGRRVKSVINASLPGTPPGSLWDVHLDPSSGCISFIHPSSTRSDREDCSTSTPGNNSSGVVIDAQHALLTPSLCHPHIHLDKAYLLSHPKYSHLLMERGGFAEAMELTGKAKAQFTHQDLLERGQRLIDESAAASVTHMRAFIELDAGVGKKCLDAGLELKRKAKREGRCRMQICAFAQLPLFTASQDDPDGAVIRGLMEEAAVAEEVEALGSTPYVEADREKMERNVSWLVDLAIKHNKHLDFHLDYNLNAETEPLIWHVISVLKVKEWTTSNPDRTIVLGHCTRLTLFSAPEWQRLASLIRDSGLPVSFVGLPTSDLFILHQTLDIPRLIKEYGLNACIGVNNIGNAFTPHGSCDPLTLACQGMGVYQAGTERDAELLFECVSTRAREAIGFGRRRVGKGGFSGEAAGKGGEKAEDSGGNTDVERAEEKTKERESEEAADVDADVGLQLREGDPATLLLFGHEKDAWRTRKTVAEAVYLG</sequence>
<dbReference type="GO" id="GO:0016814">
    <property type="term" value="F:hydrolase activity, acting on carbon-nitrogen (but not peptide) bonds, in cyclic amidines"/>
    <property type="evidence" value="ECO:0007669"/>
    <property type="project" value="TreeGrafter"/>
</dbReference>
<dbReference type="PANTHER" id="PTHR32027">
    <property type="entry name" value="CYTOSINE DEAMINASE"/>
    <property type="match status" value="1"/>
</dbReference>
<gene>
    <name evidence="2" type="ORF">B0A55_02984</name>
</gene>
<dbReference type="AlphaFoldDB" id="A0A4U0XZS0"/>
<dbReference type="InterPro" id="IPR032466">
    <property type="entry name" value="Metal_Hydrolase"/>
</dbReference>
<feature type="region of interest" description="Disordered" evidence="1">
    <location>
        <begin position="440"/>
        <end position="482"/>
    </location>
</feature>
<feature type="region of interest" description="Disordered" evidence="1">
    <location>
        <begin position="72"/>
        <end position="92"/>
    </location>
</feature>
<dbReference type="PANTHER" id="PTHR32027:SF0">
    <property type="entry name" value="CYTOSINE DEAMINASE"/>
    <property type="match status" value="1"/>
</dbReference>
<keyword evidence="3" id="KW-1185">Reference proteome</keyword>
<dbReference type="InterPro" id="IPR052349">
    <property type="entry name" value="Metallo-hydrolase_Enzymes"/>
</dbReference>
<reference evidence="2 3" key="1">
    <citation type="submission" date="2017-03" db="EMBL/GenBank/DDBJ databases">
        <title>Genomes of endolithic fungi from Antarctica.</title>
        <authorList>
            <person name="Coleine C."/>
            <person name="Masonjones S."/>
            <person name="Stajich J.E."/>
        </authorList>
    </citation>
    <scope>NUCLEOTIDE SEQUENCE [LARGE SCALE GENOMIC DNA]</scope>
    <source>
        <strain evidence="2 3">CCFEE 5184</strain>
    </source>
</reference>
<accession>A0A4U0XZS0</accession>
<proteinExistence type="predicted"/>
<dbReference type="Gene3D" id="3.20.20.140">
    <property type="entry name" value="Metal-dependent hydrolases"/>
    <property type="match status" value="1"/>
</dbReference>
<dbReference type="EMBL" id="NAJQ01000050">
    <property type="protein sequence ID" value="TKA81528.1"/>
    <property type="molecule type" value="Genomic_DNA"/>
</dbReference>